<proteinExistence type="predicted"/>
<organism evidence="1 2">
    <name type="scientific">Lactococcus lactis subsp. lactis</name>
    <name type="common">Streptococcus lactis</name>
    <dbReference type="NCBI Taxonomy" id="1360"/>
    <lineage>
        <taxon>Bacteria</taxon>
        <taxon>Bacillati</taxon>
        <taxon>Bacillota</taxon>
        <taxon>Bacilli</taxon>
        <taxon>Lactobacillales</taxon>
        <taxon>Streptococcaceae</taxon>
        <taxon>Lactococcus</taxon>
    </lineage>
</organism>
<dbReference type="Pfam" id="PF05521">
    <property type="entry name" value="Phage_HCP"/>
    <property type="match status" value="1"/>
</dbReference>
<accession>A0A0B8QL70</accession>
<dbReference type="AlphaFoldDB" id="A0A0B8QL70"/>
<dbReference type="PATRIC" id="fig|1360.96.peg.1558"/>
<dbReference type="InterPro" id="IPR008767">
    <property type="entry name" value="Phage_SPP1_head-tail_adaptor"/>
</dbReference>
<protein>
    <submittedName>
        <fullName evidence="1">Gluconolactonase</fullName>
    </submittedName>
</protein>
<reference evidence="1 2" key="1">
    <citation type="submission" date="2015-01" db="EMBL/GenBank/DDBJ databases">
        <title>Lactococcus lactis subsp.lactis JCM 5805 whole genome shotgun sequence.</title>
        <authorList>
            <person name="Fujii T."/>
            <person name="Tomita Y."/>
            <person name="Ikushima S."/>
            <person name="Fujiwara D."/>
        </authorList>
    </citation>
    <scope>NUCLEOTIDE SEQUENCE [LARGE SCALE GENOMIC DNA]</scope>
    <source>
        <strain evidence="1 2">JCM 5805</strain>
    </source>
</reference>
<dbReference type="NCBIfam" id="TIGR01563">
    <property type="entry name" value="gp16_SPP1"/>
    <property type="match status" value="1"/>
</dbReference>
<sequence length="111" mass="12498">MAQLNLADFNKKVQLGDVKTETNEYTGAGYGGFVPKINVWFASKTRTLSQSYQLQGTALENSRTIIIRHNSSAEKLKAAVIDNVQYDIVNYSPDETSNIIRYDYLTLKRSS</sequence>
<comment type="caution">
    <text evidence="1">The sequence shown here is derived from an EMBL/GenBank/DDBJ whole genome shotgun (WGS) entry which is preliminary data.</text>
</comment>
<dbReference type="RefSeq" id="WP_025017203.1">
    <property type="nucleotide sequence ID" value="NZ_BAABQR010000019.1"/>
</dbReference>
<dbReference type="Proteomes" id="UP000031847">
    <property type="component" value="Unassembled WGS sequence"/>
</dbReference>
<name>A0A0B8QL70_LACLL</name>
<evidence type="ECO:0000313" key="1">
    <source>
        <dbReference type="EMBL" id="GAM80655.1"/>
    </source>
</evidence>
<dbReference type="EMBL" id="BBSI01000026">
    <property type="protein sequence ID" value="GAM80655.1"/>
    <property type="molecule type" value="Genomic_DNA"/>
</dbReference>
<gene>
    <name evidence="1" type="ORF">JCM5805K_1769</name>
</gene>
<evidence type="ECO:0000313" key="2">
    <source>
        <dbReference type="Proteomes" id="UP000031847"/>
    </source>
</evidence>